<dbReference type="CDD" id="cd14275">
    <property type="entry name" value="UBA_EF-Ts"/>
    <property type="match status" value="1"/>
</dbReference>
<feature type="region of interest" description="Involved in Mg(2+) ion dislocation from EF-Tu" evidence="5">
    <location>
        <begin position="82"/>
        <end position="85"/>
    </location>
</feature>
<organism evidence="9 10">
    <name type="scientific">Candidatus Doudnabacteria bacterium RIFCSPHIGHO2_01_FULL_46_14</name>
    <dbReference type="NCBI Taxonomy" id="1817824"/>
    <lineage>
        <taxon>Bacteria</taxon>
        <taxon>Candidatus Doudnaibacteriota</taxon>
    </lineage>
</organism>
<dbReference type="STRING" id="1817824.A2751_05630"/>
<dbReference type="HAMAP" id="MF_00050">
    <property type="entry name" value="EF_Ts"/>
    <property type="match status" value="1"/>
</dbReference>
<keyword evidence="3 5" id="KW-0251">Elongation factor</keyword>
<comment type="function">
    <text evidence="5 6">Associates with the EF-Tu.GDP complex and induces the exchange of GDP to GTP. It remains bound to the aminoacyl-tRNA.EF-Tu.GTP complex up to the GTP hydrolysis stage on the ribosome.</text>
</comment>
<evidence type="ECO:0000313" key="10">
    <source>
        <dbReference type="Proteomes" id="UP000176864"/>
    </source>
</evidence>
<sequence>MIKINSEQVKALREQTGAGVMDAKTALSESGGDVSAAVEVLRKKGVLKAGKKSDRATGQGLVESYIHGEGRIGVLLEINCETDFVARNQDFKALAHDLALHVAASNPLYVARENVPTDLVEKEKSIYREQIVAESKPANIIEKIVEGKLEKYFQEICLLEQPFVKDPDITIKELVNQKIATIGENIQIRRFTRYVLGE</sequence>
<protein>
    <recommendedName>
        <fullName evidence="2 5">Elongation factor Ts</fullName>
        <shortName evidence="5">EF-Ts</shortName>
    </recommendedName>
</protein>
<comment type="caution">
    <text evidence="9">The sequence shown here is derived from an EMBL/GenBank/DDBJ whole genome shotgun (WGS) entry which is preliminary data.</text>
</comment>
<dbReference type="InterPro" id="IPR009060">
    <property type="entry name" value="UBA-like_sf"/>
</dbReference>
<dbReference type="EMBL" id="MFEK01000007">
    <property type="protein sequence ID" value="OGE79095.1"/>
    <property type="molecule type" value="Genomic_DNA"/>
</dbReference>
<dbReference type="PANTHER" id="PTHR11741:SF0">
    <property type="entry name" value="ELONGATION FACTOR TS, MITOCHONDRIAL"/>
    <property type="match status" value="1"/>
</dbReference>
<dbReference type="Gene3D" id="3.30.479.20">
    <property type="entry name" value="Elongation factor Ts, dimerisation domain"/>
    <property type="match status" value="1"/>
</dbReference>
<name>A0A1F5NN28_9BACT</name>
<comment type="similarity">
    <text evidence="1 5 6">Belongs to the EF-Ts family.</text>
</comment>
<dbReference type="Proteomes" id="UP000176864">
    <property type="component" value="Unassembled WGS sequence"/>
</dbReference>
<comment type="subcellular location">
    <subcellularLocation>
        <location evidence="5 7">Cytoplasm</location>
    </subcellularLocation>
</comment>
<dbReference type="Gene3D" id="1.10.286.20">
    <property type="match status" value="1"/>
</dbReference>
<dbReference type="Gene3D" id="1.10.8.10">
    <property type="entry name" value="DNA helicase RuvA subunit, C-terminal domain"/>
    <property type="match status" value="1"/>
</dbReference>
<dbReference type="InterPro" id="IPR001816">
    <property type="entry name" value="Transl_elong_EFTs/EF1B"/>
</dbReference>
<evidence type="ECO:0000313" key="9">
    <source>
        <dbReference type="EMBL" id="OGE79095.1"/>
    </source>
</evidence>
<feature type="domain" description="Translation elongation factor EFTs/EF1B dimerisation" evidence="8">
    <location>
        <begin position="58"/>
        <end position="198"/>
    </location>
</feature>
<dbReference type="PROSITE" id="PS01127">
    <property type="entry name" value="EF_TS_2"/>
    <property type="match status" value="1"/>
</dbReference>
<keyword evidence="4 5" id="KW-0648">Protein biosynthesis</keyword>
<dbReference type="AlphaFoldDB" id="A0A1F5NN28"/>
<dbReference type="FunFam" id="1.10.286.20:FF:000001">
    <property type="entry name" value="Elongation factor Ts"/>
    <property type="match status" value="1"/>
</dbReference>
<evidence type="ECO:0000256" key="4">
    <source>
        <dbReference type="ARBA" id="ARBA00022917"/>
    </source>
</evidence>
<evidence type="ECO:0000256" key="3">
    <source>
        <dbReference type="ARBA" id="ARBA00022768"/>
    </source>
</evidence>
<evidence type="ECO:0000256" key="1">
    <source>
        <dbReference type="ARBA" id="ARBA00005532"/>
    </source>
</evidence>
<dbReference type="GO" id="GO:0005737">
    <property type="term" value="C:cytoplasm"/>
    <property type="evidence" value="ECO:0007669"/>
    <property type="project" value="UniProtKB-SubCell"/>
</dbReference>
<evidence type="ECO:0000256" key="2">
    <source>
        <dbReference type="ARBA" id="ARBA00016956"/>
    </source>
</evidence>
<evidence type="ECO:0000256" key="5">
    <source>
        <dbReference type="HAMAP-Rule" id="MF_00050"/>
    </source>
</evidence>
<evidence type="ECO:0000256" key="6">
    <source>
        <dbReference type="RuleBase" id="RU000642"/>
    </source>
</evidence>
<dbReference type="FunFam" id="1.10.8.10:FF:000001">
    <property type="entry name" value="Elongation factor Ts"/>
    <property type="match status" value="1"/>
</dbReference>
<dbReference type="SUPFAM" id="SSF46934">
    <property type="entry name" value="UBA-like"/>
    <property type="match status" value="1"/>
</dbReference>
<dbReference type="PANTHER" id="PTHR11741">
    <property type="entry name" value="ELONGATION FACTOR TS"/>
    <property type="match status" value="1"/>
</dbReference>
<evidence type="ECO:0000259" key="8">
    <source>
        <dbReference type="Pfam" id="PF00889"/>
    </source>
</evidence>
<proteinExistence type="inferred from homology"/>
<reference evidence="9 10" key="1">
    <citation type="journal article" date="2016" name="Nat. Commun.">
        <title>Thousands of microbial genomes shed light on interconnected biogeochemical processes in an aquifer system.</title>
        <authorList>
            <person name="Anantharaman K."/>
            <person name="Brown C.T."/>
            <person name="Hug L.A."/>
            <person name="Sharon I."/>
            <person name="Castelle C.J."/>
            <person name="Probst A.J."/>
            <person name="Thomas B.C."/>
            <person name="Singh A."/>
            <person name="Wilkins M.J."/>
            <person name="Karaoz U."/>
            <person name="Brodie E.L."/>
            <person name="Williams K.H."/>
            <person name="Hubbard S.S."/>
            <person name="Banfield J.F."/>
        </authorList>
    </citation>
    <scope>NUCLEOTIDE SEQUENCE [LARGE SCALE GENOMIC DNA]</scope>
</reference>
<dbReference type="InterPro" id="IPR014039">
    <property type="entry name" value="Transl_elong_EFTs/EF1B_dimer"/>
</dbReference>
<keyword evidence="5" id="KW-0963">Cytoplasm</keyword>
<evidence type="ECO:0000256" key="7">
    <source>
        <dbReference type="RuleBase" id="RU000643"/>
    </source>
</evidence>
<accession>A0A1F5NN28</accession>
<dbReference type="InterPro" id="IPR018101">
    <property type="entry name" value="Transl_elong_Ts_CS"/>
</dbReference>
<dbReference type="SUPFAM" id="SSF54713">
    <property type="entry name" value="Elongation factor Ts (EF-Ts), dimerisation domain"/>
    <property type="match status" value="1"/>
</dbReference>
<dbReference type="InterPro" id="IPR036402">
    <property type="entry name" value="EF-Ts_dimer_sf"/>
</dbReference>
<dbReference type="GO" id="GO:0003746">
    <property type="term" value="F:translation elongation factor activity"/>
    <property type="evidence" value="ECO:0007669"/>
    <property type="project" value="UniProtKB-UniRule"/>
</dbReference>
<dbReference type="NCBIfam" id="TIGR00116">
    <property type="entry name" value="tsf"/>
    <property type="match status" value="1"/>
</dbReference>
<dbReference type="Pfam" id="PF00889">
    <property type="entry name" value="EF_TS"/>
    <property type="match status" value="1"/>
</dbReference>
<gene>
    <name evidence="5" type="primary">tsf</name>
    <name evidence="9" type="ORF">A2751_05630</name>
</gene>